<dbReference type="Proteomes" id="UP000261640">
    <property type="component" value="Unplaced"/>
</dbReference>
<sequence>MPQPGMNGMEPAFGEAYGGHRGLLSPYPLAMSPQGGRTEYDQSVLLMLGSPASPRKRPFELLSDLVDDGGFGEDLHPERWDVSALDEMARYTKLGLGVGGELLAYSEEAILMGRWGRSREEQQQQQEEEEDEEERTKRNRHTALPVTQEVQATAAGREEGRISVATTTERELCVAGRATGGAQDGGMSREPTMEVYQVAQEEEEVAAAAAGLALEHCNEEHNYSLSKGGELGSGPGHTSQTEEAHAGEVQSVARGREESQAKTEMDLEGEEEDEEQDEEEEEEDEEEEEEEEGEEGEEGTEETAVEVELSSTSETECEVEAEPVRQPGERPSKRRCFWEYRRARESATKKKLGTDVHWSLSWSSSTLPSTLYRREGIKGRRKARKTDASDLTPNPQKLHNIGEQLQKLNAAIDGMGPVNDLPAVARARSRKEKNKLASRACRLKKKAQHEANKIKLWGLNQEYENLLGALLRIKEVIRRRVENSDEDDTDQRGMTQRLEDILRESSGPLVAGRTKDFVQRILAASAGSQNQRKEPPQGGDEAAG</sequence>
<evidence type="ECO:0000256" key="1">
    <source>
        <dbReference type="SAM" id="MobiDB-lite"/>
    </source>
</evidence>
<feature type="region of interest" description="Disordered" evidence="1">
    <location>
        <begin position="221"/>
        <end position="337"/>
    </location>
</feature>
<feature type="compositionally biased region" description="Basic and acidic residues" evidence="1">
    <location>
        <begin position="327"/>
        <end position="337"/>
    </location>
</feature>
<dbReference type="RefSeq" id="XP_026158554.1">
    <property type="nucleotide sequence ID" value="XM_026302769.1"/>
</dbReference>
<evidence type="ECO:0000259" key="2">
    <source>
        <dbReference type="PROSITE" id="PS00036"/>
    </source>
</evidence>
<feature type="region of interest" description="Disordered" evidence="1">
    <location>
        <begin position="117"/>
        <end position="141"/>
    </location>
</feature>
<dbReference type="RefSeq" id="XP_026158559.1">
    <property type="nucleotide sequence ID" value="XM_026302774.1"/>
</dbReference>
<feature type="domain" description="BZIP" evidence="2">
    <location>
        <begin position="430"/>
        <end position="444"/>
    </location>
</feature>
<reference evidence="3" key="2">
    <citation type="submission" date="2025-09" db="UniProtKB">
        <authorList>
            <consortium name="Ensembl"/>
        </authorList>
    </citation>
    <scope>IDENTIFICATION</scope>
</reference>
<reference evidence="3" key="1">
    <citation type="submission" date="2025-08" db="UniProtKB">
        <authorList>
            <consortium name="Ensembl"/>
        </authorList>
    </citation>
    <scope>IDENTIFICATION</scope>
</reference>
<dbReference type="OrthoDB" id="8931646at2759"/>
<organism evidence="3 4">
    <name type="scientific">Mastacembelus armatus</name>
    <name type="common">zig-zag eel</name>
    <dbReference type="NCBI Taxonomy" id="205130"/>
    <lineage>
        <taxon>Eukaryota</taxon>
        <taxon>Metazoa</taxon>
        <taxon>Chordata</taxon>
        <taxon>Craniata</taxon>
        <taxon>Vertebrata</taxon>
        <taxon>Euteleostomi</taxon>
        <taxon>Actinopterygii</taxon>
        <taxon>Neopterygii</taxon>
        <taxon>Teleostei</taxon>
        <taxon>Neoteleostei</taxon>
        <taxon>Acanthomorphata</taxon>
        <taxon>Anabantaria</taxon>
        <taxon>Synbranchiformes</taxon>
        <taxon>Mastacembelidae</taxon>
        <taxon>Mastacembelus</taxon>
    </lineage>
</organism>
<keyword evidence="4" id="KW-1185">Reference proteome</keyword>
<dbReference type="InterPro" id="IPR004827">
    <property type="entry name" value="bZIP"/>
</dbReference>
<dbReference type="InParanoid" id="A0A3Q3L2C1"/>
<dbReference type="PROSITE" id="PS00036">
    <property type="entry name" value="BZIP_BASIC"/>
    <property type="match status" value="1"/>
</dbReference>
<dbReference type="GO" id="GO:0000977">
    <property type="term" value="F:RNA polymerase II transcription regulatory region sequence-specific DNA binding"/>
    <property type="evidence" value="ECO:0007669"/>
    <property type="project" value="TreeGrafter"/>
</dbReference>
<dbReference type="Ensembl" id="ENSMAMT00000003999.2">
    <property type="protein sequence ID" value="ENSMAMP00000003909.1"/>
    <property type="gene ID" value="ENSMAMG00000002778.2"/>
</dbReference>
<proteinExistence type="predicted"/>
<dbReference type="GO" id="GO:0005634">
    <property type="term" value="C:nucleus"/>
    <property type="evidence" value="ECO:0007669"/>
    <property type="project" value="TreeGrafter"/>
</dbReference>
<dbReference type="RefSeq" id="XP_026158555.1">
    <property type="nucleotide sequence ID" value="XM_026302770.1"/>
</dbReference>
<dbReference type="STRING" id="205130.ENSMAMP00000003909"/>
<accession>A0A3Q3L2C1</accession>
<dbReference type="GeneTree" id="ENSGT00390000007125"/>
<evidence type="ECO:0000313" key="3">
    <source>
        <dbReference type="Ensembl" id="ENSMAMP00000003909.1"/>
    </source>
</evidence>
<name>A0A3Q3L2C1_9TELE</name>
<feature type="region of interest" description="Disordered" evidence="1">
    <location>
        <begin position="521"/>
        <end position="544"/>
    </location>
</feature>
<dbReference type="InterPro" id="IPR039165">
    <property type="entry name" value="CREBRF"/>
</dbReference>
<evidence type="ECO:0000313" key="4">
    <source>
        <dbReference type="Proteomes" id="UP000261640"/>
    </source>
</evidence>
<dbReference type="GO" id="GO:0006986">
    <property type="term" value="P:response to unfolded protein"/>
    <property type="evidence" value="ECO:0007669"/>
    <property type="project" value="InterPro"/>
</dbReference>
<dbReference type="RefSeq" id="XP_026158553.1">
    <property type="nucleotide sequence ID" value="XM_026302768.1"/>
</dbReference>
<dbReference type="GO" id="GO:0000981">
    <property type="term" value="F:DNA-binding transcription factor activity, RNA polymerase II-specific"/>
    <property type="evidence" value="ECO:0007669"/>
    <property type="project" value="TreeGrafter"/>
</dbReference>
<dbReference type="AlphaFoldDB" id="A0A3Q3L2C1"/>
<dbReference type="GeneID" id="113127887"/>
<feature type="compositionally biased region" description="Basic and acidic residues" evidence="1">
    <location>
        <begin position="254"/>
        <end position="265"/>
    </location>
</feature>
<dbReference type="RefSeq" id="XP_026158558.1">
    <property type="nucleotide sequence ID" value="XM_026302773.1"/>
</dbReference>
<dbReference type="PANTHER" id="PTHR21552:SF2">
    <property type="entry name" value="CREB3 REGULATORY FACTOR"/>
    <property type="match status" value="1"/>
</dbReference>
<feature type="compositionally biased region" description="Acidic residues" evidence="1">
    <location>
        <begin position="266"/>
        <end position="305"/>
    </location>
</feature>
<dbReference type="RefSeq" id="XP_026158557.1">
    <property type="nucleotide sequence ID" value="XM_026302772.1"/>
</dbReference>
<dbReference type="PANTHER" id="PTHR21552">
    <property type="entry name" value="ADULT RETINA PROTEIN"/>
    <property type="match status" value="1"/>
</dbReference>
<dbReference type="RefSeq" id="XP_026158556.1">
    <property type="nucleotide sequence ID" value="XM_026302771.1"/>
</dbReference>
<dbReference type="RefSeq" id="XP_026158560.1">
    <property type="nucleotide sequence ID" value="XM_026302775.1"/>
</dbReference>
<protein>
    <submittedName>
        <fullName evidence="3">CREB3 regulatory factor-like</fullName>
    </submittedName>
</protein>